<evidence type="ECO:0000256" key="4">
    <source>
        <dbReference type="ARBA" id="ARBA00023033"/>
    </source>
</evidence>
<dbReference type="RefSeq" id="WP_167363271.1">
    <property type="nucleotide sequence ID" value="NZ_CADFGY010000007.1"/>
</dbReference>
<feature type="binding site" evidence="6">
    <location>
        <position position="158"/>
    </location>
    <ligand>
        <name>FMN</name>
        <dbReference type="ChEBI" id="CHEBI:58210"/>
    </ligand>
</feature>
<dbReference type="InterPro" id="IPR016215">
    <property type="entry name" value="NTA_MOA"/>
</dbReference>
<name>A0A1M6M0S5_9BURK</name>
<dbReference type="InterPro" id="IPR051260">
    <property type="entry name" value="Diverse_substr_monoxygenases"/>
</dbReference>
<evidence type="ECO:0000259" key="7">
    <source>
        <dbReference type="Pfam" id="PF00296"/>
    </source>
</evidence>
<keyword evidence="2 6" id="KW-0288">FMN</keyword>
<keyword evidence="3" id="KW-0560">Oxidoreductase</keyword>
<evidence type="ECO:0000256" key="5">
    <source>
        <dbReference type="ARBA" id="ARBA00033748"/>
    </source>
</evidence>
<feature type="binding site" evidence="6">
    <location>
        <position position="154"/>
    </location>
    <ligand>
        <name>FMN</name>
        <dbReference type="ChEBI" id="CHEBI:58210"/>
    </ligand>
</feature>
<dbReference type="GO" id="GO:0016705">
    <property type="term" value="F:oxidoreductase activity, acting on paired donors, with incorporation or reduction of molecular oxygen"/>
    <property type="evidence" value="ECO:0007669"/>
    <property type="project" value="InterPro"/>
</dbReference>
<evidence type="ECO:0000256" key="6">
    <source>
        <dbReference type="PIRSR" id="PIRSR000337-1"/>
    </source>
</evidence>
<dbReference type="PANTHER" id="PTHR30011">
    <property type="entry name" value="ALKANESULFONATE MONOOXYGENASE-RELATED"/>
    <property type="match status" value="1"/>
</dbReference>
<dbReference type="InterPro" id="IPR036661">
    <property type="entry name" value="Luciferase-like_sf"/>
</dbReference>
<protein>
    <submittedName>
        <fullName evidence="8">FMN-dependent oxidoreductase, nitrilotriacetate monooxygenase family</fullName>
    </submittedName>
</protein>
<organism evidence="8 9">
    <name type="scientific">Paraburkholderia terricola</name>
    <dbReference type="NCBI Taxonomy" id="169427"/>
    <lineage>
        <taxon>Bacteria</taxon>
        <taxon>Pseudomonadati</taxon>
        <taxon>Pseudomonadota</taxon>
        <taxon>Betaproteobacteria</taxon>
        <taxon>Burkholderiales</taxon>
        <taxon>Burkholderiaceae</taxon>
        <taxon>Paraburkholderia</taxon>
    </lineage>
</organism>
<evidence type="ECO:0000256" key="2">
    <source>
        <dbReference type="ARBA" id="ARBA00022643"/>
    </source>
</evidence>
<feature type="binding site" evidence="6">
    <location>
        <position position="58"/>
    </location>
    <ligand>
        <name>FMN</name>
        <dbReference type="ChEBI" id="CHEBI:58210"/>
    </ligand>
</feature>
<dbReference type="PANTHER" id="PTHR30011:SF16">
    <property type="entry name" value="C2H2 FINGER DOMAIN TRANSCRIPTION FACTOR (EUROFUNG)-RELATED"/>
    <property type="match status" value="1"/>
</dbReference>
<dbReference type="NCBIfam" id="TIGR03860">
    <property type="entry name" value="FMN_nitrolo"/>
    <property type="match status" value="1"/>
</dbReference>
<dbReference type="STRING" id="169427.SAMN05192548_1006112"/>
<dbReference type="AlphaFoldDB" id="A0A1M6M0S5"/>
<feature type="binding site" evidence="6">
    <location>
        <position position="104"/>
    </location>
    <ligand>
        <name>FMN</name>
        <dbReference type="ChEBI" id="CHEBI:58210"/>
    </ligand>
</feature>
<feature type="binding site" evidence="6">
    <location>
        <position position="230"/>
    </location>
    <ligand>
        <name>FMN</name>
        <dbReference type="ChEBI" id="CHEBI:58210"/>
    </ligand>
</feature>
<dbReference type="InterPro" id="IPR011251">
    <property type="entry name" value="Luciferase-like_dom"/>
</dbReference>
<dbReference type="PIRSF" id="PIRSF000337">
    <property type="entry name" value="NTA_MOA"/>
    <property type="match status" value="1"/>
</dbReference>
<comment type="similarity">
    <text evidence="5">Belongs to the NtaA/SnaA/DszA monooxygenase family.</text>
</comment>
<keyword evidence="4 8" id="KW-0503">Monooxygenase</keyword>
<dbReference type="SUPFAM" id="SSF51679">
    <property type="entry name" value="Bacterial luciferase-like"/>
    <property type="match status" value="1"/>
</dbReference>
<evidence type="ECO:0000256" key="1">
    <source>
        <dbReference type="ARBA" id="ARBA00022630"/>
    </source>
</evidence>
<accession>A0A1M6M0S5</accession>
<proteinExistence type="inferred from homology"/>
<dbReference type="Gene3D" id="3.20.20.30">
    <property type="entry name" value="Luciferase-like domain"/>
    <property type="match status" value="1"/>
</dbReference>
<dbReference type="EMBL" id="FRAB01000006">
    <property type="protein sequence ID" value="SHJ77087.1"/>
    <property type="molecule type" value="Genomic_DNA"/>
</dbReference>
<evidence type="ECO:0000313" key="8">
    <source>
        <dbReference type="EMBL" id="SHJ77087.1"/>
    </source>
</evidence>
<sequence length="480" mass="53170">MAREIRLNAFDMNCVGHQSPGLWAHPRDASWRYKQIDYWTDLAKLLERGKFDGLFIADVLGIYDVFNGNGEAAIRQAAQVPVNDPILLVSAMANVTEHLGFGLTCSLSYEHPYPFARRMSTLDHLTNGRVGWNIVTSYLDSAARNVGLPAQVNHDERYSLAEEYLEVCYKLWEASWEDDAVVRDAGRRVFTEPSRVHPINHRGPYFDVPGIHLCEPSPQRTPVLYQAGASKRGKDFAAQHAECIFIAAPSRTILKHFVADIRARVKSFGRDPHDVLIFNLHTVITGNTSAEAHAKHADYRRYTSDEGALALMSGWTGIDLSKYDLDEPLRYVESNAVQSAVEALSSADPTRVWTVREIAKWGGIGGLGPLSVGSPQEIADELQSWVEETDVDGFNLAYALTHESFSDFVDLVVPELQRRGVYKTDYATGSLREKLHGRGPRLAEPHPGAAYRTRALNQALNQASANGQADAPAHTPAHAG</sequence>
<gene>
    <name evidence="8" type="ORF">SAMN05192548_1006112</name>
</gene>
<dbReference type="FunFam" id="3.20.20.30:FF:000008">
    <property type="entry name" value="Xenobiotic compound monooxygenase A subunit"/>
    <property type="match status" value="1"/>
</dbReference>
<evidence type="ECO:0000256" key="3">
    <source>
        <dbReference type="ARBA" id="ARBA00023002"/>
    </source>
</evidence>
<reference evidence="8 9" key="1">
    <citation type="submission" date="2016-11" db="EMBL/GenBank/DDBJ databases">
        <authorList>
            <person name="Jaros S."/>
            <person name="Januszkiewicz K."/>
            <person name="Wedrychowicz H."/>
        </authorList>
    </citation>
    <scope>NUCLEOTIDE SEQUENCE [LARGE SCALE GENOMIC DNA]</scope>
    <source>
        <strain evidence="8 9">LMG 20594</strain>
    </source>
</reference>
<dbReference type="GO" id="GO:0004497">
    <property type="term" value="F:monooxygenase activity"/>
    <property type="evidence" value="ECO:0007669"/>
    <property type="project" value="UniProtKB-KW"/>
</dbReference>
<keyword evidence="1 6" id="KW-0285">Flavoprotein</keyword>
<feature type="domain" description="Luciferase-like" evidence="7">
    <location>
        <begin position="30"/>
        <end position="387"/>
    </location>
</feature>
<dbReference type="Proteomes" id="UP000184395">
    <property type="component" value="Unassembled WGS sequence"/>
</dbReference>
<dbReference type="Pfam" id="PF00296">
    <property type="entry name" value="Bac_luciferase"/>
    <property type="match status" value="1"/>
</dbReference>
<evidence type="ECO:0000313" key="9">
    <source>
        <dbReference type="Proteomes" id="UP000184395"/>
    </source>
</evidence>